<gene>
    <name evidence="2" type="ORF">SAMN05443661_12722</name>
</gene>
<dbReference type="AlphaFoldDB" id="A0A1I3R4S6"/>
<name>A0A1I3R4S6_9EURY</name>
<evidence type="ECO:0000256" key="1">
    <source>
        <dbReference type="SAM" id="Phobius"/>
    </source>
</evidence>
<dbReference type="OMA" id="VQIVLWY"/>
<feature type="transmembrane region" description="Helical" evidence="1">
    <location>
        <begin position="25"/>
        <end position="48"/>
    </location>
</feature>
<dbReference type="Proteomes" id="UP000182829">
    <property type="component" value="Unassembled WGS sequence"/>
</dbReference>
<dbReference type="EMBL" id="FORO01000027">
    <property type="protein sequence ID" value="SFJ40679.1"/>
    <property type="molecule type" value="Genomic_DNA"/>
</dbReference>
<keyword evidence="1" id="KW-0812">Transmembrane</keyword>
<proteinExistence type="predicted"/>
<evidence type="ECO:0000313" key="3">
    <source>
        <dbReference type="Proteomes" id="UP000182829"/>
    </source>
</evidence>
<sequence length="135" mass="14673">MGLKNEDQAGDRLTMRNRRLELDSLTGIHWLAILAAIVSGLVHLVLGVGFLPHWMGALFLLAAVGFAAGIGLVLIDYRRRLVYLVGIPFVGGQVVLWYALNQPSSIGDLGVAEVVDKLAQAVLIVALSVLYRWEP</sequence>
<feature type="transmembrane region" description="Helical" evidence="1">
    <location>
        <begin position="54"/>
        <end position="74"/>
    </location>
</feature>
<organism evidence="2 3">
    <name type="scientific">Natronobacterium gregoryi</name>
    <dbReference type="NCBI Taxonomy" id="44930"/>
    <lineage>
        <taxon>Archaea</taxon>
        <taxon>Methanobacteriati</taxon>
        <taxon>Methanobacteriota</taxon>
        <taxon>Stenosarchaea group</taxon>
        <taxon>Halobacteria</taxon>
        <taxon>Halobacteriales</taxon>
        <taxon>Natrialbaceae</taxon>
        <taxon>Natronobacterium</taxon>
    </lineage>
</organism>
<dbReference type="InterPro" id="IPR055898">
    <property type="entry name" value="DUF7475"/>
</dbReference>
<keyword evidence="1" id="KW-1133">Transmembrane helix</keyword>
<feature type="transmembrane region" description="Helical" evidence="1">
    <location>
        <begin position="81"/>
        <end position="98"/>
    </location>
</feature>
<dbReference type="Pfam" id="PF24287">
    <property type="entry name" value="DUF7475"/>
    <property type="match status" value="1"/>
</dbReference>
<protein>
    <submittedName>
        <fullName evidence="2">Uncharacterized protein</fullName>
    </submittedName>
</protein>
<accession>A0A1I3R4S6</accession>
<keyword evidence="1" id="KW-0472">Membrane</keyword>
<reference evidence="2 3" key="1">
    <citation type="submission" date="2016-10" db="EMBL/GenBank/DDBJ databases">
        <authorList>
            <person name="de Groot N.N."/>
        </authorList>
    </citation>
    <scope>NUCLEOTIDE SEQUENCE [LARGE SCALE GENOMIC DNA]</scope>
    <source>
        <strain evidence="2 3">SP2</strain>
    </source>
</reference>
<evidence type="ECO:0000313" key="2">
    <source>
        <dbReference type="EMBL" id="SFJ40679.1"/>
    </source>
</evidence>